<evidence type="ECO:0000256" key="8">
    <source>
        <dbReference type="SAM" id="Phobius"/>
    </source>
</evidence>
<dbReference type="PROSITE" id="PS51257">
    <property type="entry name" value="PROKAR_LIPOPROTEIN"/>
    <property type="match status" value="1"/>
</dbReference>
<evidence type="ECO:0000256" key="4">
    <source>
        <dbReference type="ARBA" id="ARBA00022475"/>
    </source>
</evidence>
<dbReference type="GO" id="GO:0033214">
    <property type="term" value="P:siderophore-iron import into cell"/>
    <property type="evidence" value="ECO:0007669"/>
    <property type="project" value="TreeGrafter"/>
</dbReference>
<accession>A0A941GHB2</accession>
<dbReference type="PANTHER" id="PTHR30472">
    <property type="entry name" value="FERRIC ENTEROBACTIN TRANSPORT SYSTEM PERMEASE PROTEIN"/>
    <property type="match status" value="1"/>
</dbReference>
<dbReference type="RefSeq" id="WP_212120692.1">
    <property type="nucleotide sequence ID" value="NZ_JAGTPX020000023.1"/>
</dbReference>
<dbReference type="Pfam" id="PF01032">
    <property type="entry name" value="FecCD"/>
    <property type="match status" value="1"/>
</dbReference>
<feature type="transmembrane region" description="Helical" evidence="8">
    <location>
        <begin position="12"/>
        <end position="34"/>
    </location>
</feature>
<feature type="transmembrane region" description="Helical" evidence="8">
    <location>
        <begin position="201"/>
        <end position="220"/>
    </location>
</feature>
<reference evidence="9" key="1">
    <citation type="submission" date="2021-04" db="EMBL/GenBank/DDBJ databases">
        <title>Genomic analysis of electroactive and textile dye degrading Bacillus circulans strain: DC10 isolated from constructed wetland-microbial fuel cells treating textile dye wastewaters.</title>
        <authorList>
            <person name="Patel D.U."/>
            <person name="Desai C.R."/>
        </authorList>
    </citation>
    <scope>NUCLEOTIDE SEQUENCE</scope>
    <source>
        <strain evidence="9">DC10</strain>
    </source>
</reference>
<dbReference type="Gene3D" id="1.10.3470.10">
    <property type="entry name" value="ABC transporter involved in vitamin B12 uptake, BtuC"/>
    <property type="match status" value="1"/>
</dbReference>
<feature type="transmembrane region" description="Helical" evidence="8">
    <location>
        <begin position="98"/>
        <end position="117"/>
    </location>
</feature>
<dbReference type="PANTHER" id="PTHR30472:SF68">
    <property type="entry name" value="FERRICHROME TRANSPORT SYSTEM PERMEASE PROTEIN FHUB"/>
    <property type="match status" value="1"/>
</dbReference>
<evidence type="ECO:0000313" key="9">
    <source>
        <dbReference type="EMBL" id="MBR8671523.1"/>
    </source>
</evidence>
<keyword evidence="3" id="KW-0813">Transport</keyword>
<evidence type="ECO:0000256" key="3">
    <source>
        <dbReference type="ARBA" id="ARBA00022448"/>
    </source>
</evidence>
<keyword evidence="5 8" id="KW-0812">Transmembrane</keyword>
<keyword evidence="4" id="KW-1003">Cell membrane</keyword>
<feature type="transmembrane region" description="Helical" evidence="8">
    <location>
        <begin position="123"/>
        <end position="142"/>
    </location>
</feature>
<dbReference type="CDD" id="cd06550">
    <property type="entry name" value="TM_ABC_iron-siderophores_like"/>
    <property type="match status" value="1"/>
</dbReference>
<dbReference type="EMBL" id="JAGTPX010000022">
    <property type="protein sequence ID" value="MBR8671523.1"/>
    <property type="molecule type" value="Genomic_DNA"/>
</dbReference>
<evidence type="ECO:0000256" key="1">
    <source>
        <dbReference type="ARBA" id="ARBA00004651"/>
    </source>
</evidence>
<comment type="caution">
    <text evidence="9">The sequence shown here is derived from an EMBL/GenBank/DDBJ whole genome shotgun (WGS) entry which is preliminary data.</text>
</comment>
<evidence type="ECO:0000256" key="6">
    <source>
        <dbReference type="ARBA" id="ARBA00022989"/>
    </source>
</evidence>
<proteinExistence type="inferred from homology"/>
<comment type="subcellular location">
    <subcellularLocation>
        <location evidence="1">Cell membrane</location>
        <topology evidence="1">Multi-pass membrane protein</topology>
    </subcellularLocation>
</comment>
<dbReference type="SUPFAM" id="SSF81345">
    <property type="entry name" value="ABC transporter involved in vitamin B12 uptake, BtuC"/>
    <property type="match status" value="1"/>
</dbReference>
<feature type="transmembrane region" description="Helical" evidence="8">
    <location>
        <begin position="232"/>
        <end position="251"/>
    </location>
</feature>
<organism evidence="9">
    <name type="scientific">Niallia circulans</name>
    <name type="common">Bacillus circulans</name>
    <dbReference type="NCBI Taxonomy" id="1397"/>
    <lineage>
        <taxon>Bacteria</taxon>
        <taxon>Bacillati</taxon>
        <taxon>Bacillota</taxon>
        <taxon>Bacilli</taxon>
        <taxon>Bacillales</taxon>
        <taxon>Bacillaceae</taxon>
        <taxon>Niallia</taxon>
    </lineage>
</organism>
<feature type="transmembrane region" description="Helical" evidence="8">
    <location>
        <begin position="66"/>
        <end position="86"/>
    </location>
</feature>
<name>A0A941GHB2_NIACI</name>
<dbReference type="AlphaFoldDB" id="A0A941GHB2"/>
<gene>
    <name evidence="9" type="ORF">KD144_18470</name>
</gene>
<keyword evidence="6 8" id="KW-1133">Transmembrane helix</keyword>
<feature type="transmembrane region" description="Helical" evidence="8">
    <location>
        <begin position="154"/>
        <end position="175"/>
    </location>
</feature>
<dbReference type="FunFam" id="1.10.3470.10:FF:000001">
    <property type="entry name" value="Vitamin B12 ABC transporter permease BtuC"/>
    <property type="match status" value="1"/>
</dbReference>
<protein>
    <submittedName>
        <fullName evidence="9">Iron ABC transporter permease</fullName>
    </submittedName>
</protein>
<evidence type="ECO:0000256" key="5">
    <source>
        <dbReference type="ARBA" id="ARBA00022692"/>
    </source>
</evidence>
<dbReference type="GO" id="GO:0005886">
    <property type="term" value="C:plasma membrane"/>
    <property type="evidence" value="ECO:0007669"/>
    <property type="project" value="UniProtKB-SubCell"/>
</dbReference>
<comment type="similarity">
    <text evidence="2">Belongs to the binding-protein-dependent transport system permease family. FecCD subfamily.</text>
</comment>
<sequence>MKIKTLRNTLGWQVIMLVFIMLAAFAAFSCSLMVGAVKVSFHDFIDILIHSNIEHPYRDILWNIRLPRTIVGALVGANLALAGLLLQGVMRNPLADPHIIGVSSGAGLFGMAILVIFPHLTSLVTPLAFIGAMGAAVLIYLLSWKNGIVPTRVILAGVAVSAFFGSGISALMTFYSDRVQGALSFMVGGLAAKSWPQVETILPYSIIGILFSLLLVKKLNIIKLGDSVAKGLGMRVEVVRLIITATAALLAASSVSVVGLLGFVGLIVPHICRLLIGNDYRVLLPATACLGIAVVTISDTFGRILFSPFELPVGVIMGALGGPFFLFLLRRKSVS</sequence>
<dbReference type="InterPro" id="IPR000522">
    <property type="entry name" value="ABC_transptr_permease_BtuC"/>
</dbReference>
<feature type="transmembrane region" description="Helical" evidence="8">
    <location>
        <begin position="311"/>
        <end position="329"/>
    </location>
</feature>
<evidence type="ECO:0000256" key="2">
    <source>
        <dbReference type="ARBA" id="ARBA00007935"/>
    </source>
</evidence>
<evidence type="ECO:0000256" key="7">
    <source>
        <dbReference type="ARBA" id="ARBA00023136"/>
    </source>
</evidence>
<keyword evidence="7 8" id="KW-0472">Membrane</keyword>
<dbReference type="InterPro" id="IPR037294">
    <property type="entry name" value="ABC_BtuC-like"/>
</dbReference>
<dbReference type="GO" id="GO:0022857">
    <property type="term" value="F:transmembrane transporter activity"/>
    <property type="evidence" value="ECO:0007669"/>
    <property type="project" value="InterPro"/>
</dbReference>